<sequence>MKALIQRVSKASVSVAGEQISAIGPGMLVLLAVEATDNDGSLAKLVHKVAHYRLFSDNNGKMNLNVQQAGGAVLVVSQFTLAADTQSGLRPSFTPAAAPAKAEQFYLQFTQQLTALDILVQTGRFAADMQVSLINDGPVTFMLSS</sequence>
<comment type="domain">
    <text evidence="3">A Gly-cisPro motif from one monomer fits into the active site of the other monomer to allow specific chiral rejection of L-amino acids.</text>
</comment>
<dbReference type="GO" id="GO:0043908">
    <property type="term" value="F:Ser(Gly)-tRNA(Ala) hydrolase activity"/>
    <property type="evidence" value="ECO:0007669"/>
    <property type="project" value="UniProtKB-UniRule"/>
</dbReference>
<dbReference type="InterPro" id="IPR023509">
    <property type="entry name" value="DTD-like_sf"/>
</dbReference>
<proteinExistence type="inferred from homology"/>
<dbReference type="EMBL" id="OBEB01000007">
    <property type="protein sequence ID" value="SNY57493.1"/>
    <property type="molecule type" value="Genomic_DNA"/>
</dbReference>
<dbReference type="Proteomes" id="UP000219353">
    <property type="component" value="Unassembled WGS sequence"/>
</dbReference>
<dbReference type="SUPFAM" id="SSF69500">
    <property type="entry name" value="DTD-like"/>
    <property type="match status" value="1"/>
</dbReference>
<evidence type="ECO:0000256" key="2">
    <source>
        <dbReference type="ARBA" id="ARBA00022801"/>
    </source>
</evidence>
<dbReference type="GO" id="GO:0000049">
    <property type="term" value="F:tRNA binding"/>
    <property type="evidence" value="ECO:0007669"/>
    <property type="project" value="UniProtKB-UniRule"/>
</dbReference>
<comment type="function">
    <text evidence="3">An aminoacyl-tRNA editing enzyme that deacylates mischarged D-aminoacyl-tRNAs. Also deacylates mischarged glycyl-tRNA(Ala), protecting cells against glycine mischarging by AlaRS. Acts via tRNA-based rather than protein-based catalysis; rejects L-amino acids rather than detecting D-amino acids in the active site. By recycling D-aminoacyl-tRNA to D-amino acids and free tRNA molecules, this enzyme counteracts the toxicity associated with the formation of D-aminoacyl-tRNA entities in vivo and helps enforce protein L-homochirality.</text>
</comment>
<dbReference type="EC" id="3.1.1.96" evidence="3"/>
<protein>
    <recommendedName>
        <fullName evidence="3">D-aminoacyl-tRNA deacylase</fullName>
        <shortName evidence="3">DTD</shortName>
        <ecNumber evidence="3">3.1.1.96</ecNumber>
    </recommendedName>
    <alternativeName>
        <fullName evidence="3">Gly-tRNA(Ala) deacylase</fullName>
        <ecNumber evidence="3">3.1.1.-</ecNumber>
    </alternativeName>
</protein>
<accession>A0A285JBM3</accession>
<dbReference type="GO" id="GO:0051500">
    <property type="term" value="F:D-tyrosyl-tRNA(Tyr) deacylase activity"/>
    <property type="evidence" value="ECO:0007669"/>
    <property type="project" value="TreeGrafter"/>
</dbReference>
<dbReference type="HAMAP" id="MF_00518">
    <property type="entry name" value="Deacylase_Dtd"/>
    <property type="match status" value="1"/>
</dbReference>
<feature type="short sequence motif" description="Gly-cisPro motif, important for rejection of L-amino acids" evidence="3">
    <location>
        <begin position="137"/>
        <end position="138"/>
    </location>
</feature>
<keyword evidence="5" id="KW-1185">Reference proteome</keyword>
<name>A0A285JBM3_9GAMM</name>
<dbReference type="GO" id="GO:0019478">
    <property type="term" value="P:D-amino acid catabolic process"/>
    <property type="evidence" value="ECO:0007669"/>
    <property type="project" value="UniProtKB-UniRule"/>
</dbReference>
<dbReference type="RefSeq" id="WP_097112452.1">
    <property type="nucleotide sequence ID" value="NZ_OBEB01000007.1"/>
</dbReference>
<comment type="catalytic activity">
    <reaction evidence="3">
        <text>glycyl-tRNA(Ala) + H2O = tRNA(Ala) + glycine + H(+)</text>
        <dbReference type="Rhea" id="RHEA:53744"/>
        <dbReference type="Rhea" id="RHEA-COMP:9657"/>
        <dbReference type="Rhea" id="RHEA-COMP:13640"/>
        <dbReference type="ChEBI" id="CHEBI:15377"/>
        <dbReference type="ChEBI" id="CHEBI:15378"/>
        <dbReference type="ChEBI" id="CHEBI:57305"/>
        <dbReference type="ChEBI" id="CHEBI:78442"/>
        <dbReference type="ChEBI" id="CHEBI:78522"/>
    </reaction>
</comment>
<dbReference type="OrthoDB" id="9801395at2"/>
<reference evidence="5" key="1">
    <citation type="submission" date="2017-09" db="EMBL/GenBank/DDBJ databases">
        <authorList>
            <person name="Varghese N."/>
            <person name="Submissions S."/>
        </authorList>
    </citation>
    <scope>NUCLEOTIDE SEQUENCE [LARGE SCALE GENOMIC DNA]</scope>
    <source>
        <strain evidence="5">CGMCC 1.12461</strain>
    </source>
</reference>
<keyword evidence="3" id="KW-0963">Cytoplasm</keyword>
<dbReference type="PANTHER" id="PTHR10472">
    <property type="entry name" value="D-TYROSYL-TRNA TYR DEACYLASE"/>
    <property type="match status" value="1"/>
</dbReference>
<dbReference type="InterPro" id="IPR003732">
    <property type="entry name" value="Daa-tRNA_deacyls_DTD"/>
</dbReference>
<dbReference type="Pfam" id="PF02580">
    <property type="entry name" value="Tyr_Deacylase"/>
    <property type="match status" value="1"/>
</dbReference>
<dbReference type="GO" id="GO:0106026">
    <property type="term" value="F:Gly-tRNA(Ala) deacylase activity"/>
    <property type="evidence" value="ECO:0007669"/>
    <property type="project" value="UniProtKB-UniRule"/>
</dbReference>
<comment type="subcellular location">
    <subcellularLocation>
        <location evidence="3">Cytoplasm</location>
    </subcellularLocation>
</comment>
<dbReference type="PANTHER" id="PTHR10472:SF5">
    <property type="entry name" value="D-AMINOACYL-TRNA DEACYLASE 1"/>
    <property type="match status" value="1"/>
</dbReference>
<keyword evidence="3" id="KW-0820">tRNA-binding</keyword>
<dbReference type="NCBIfam" id="TIGR00256">
    <property type="entry name" value="D-aminoacyl-tRNA deacylase"/>
    <property type="match status" value="1"/>
</dbReference>
<dbReference type="EC" id="3.1.1.-" evidence="3"/>
<organism evidence="4 5">
    <name type="scientific">Arsukibacterium tuosuense</name>
    <dbReference type="NCBI Taxonomy" id="1323745"/>
    <lineage>
        <taxon>Bacteria</taxon>
        <taxon>Pseudomonadati</taxon>
        <taxon>Pseudomonadota</taxon>
        <taxon>Gammaproteobacteria</taxon>
        <taxon>Chromatiales</taxon>
        <taxon>Chromatiaceae</taxon>
        <taxon>Arsukibacterium</taxon>
    </lineage>
</organism>
<evidence type="ECO:0000256" key="3">
    <source>
        <dbReference type="HAMAP-Rule" id="MF_00518"/>
    </source>
</evidence>
<comment type="similarity">
    <text evidence="1 3">Belongs to the DTD family.</text>
</comment>
<comment type="subunit">
    <text evidence="3">Homodimer.</text>
</comment>
<dbReference type="AlphaFoldDB" id="A0A285JBM3"/>
<dbReference type="FunFam" id="3.50.80.10:FF:000001">
    <property type="entry name" value="D-aminoacyl-tRNA deacylase"/>
    <property type="match status" value="1"/>
</dbReference>
<evidence type="ECO:0000313" key="4">
    <source>
        <dbReference type="EMBL" id="SNY57493.1"/>
    </source>
</evidence>
<dbReference type="CDD" id="cd00563">
    <property type="entry name" value="Dtyr_deacylase"/>
    <property type="match status" value="1"/>
</dbReference>
<keyword evidence="3" id="KW-0694">RNA-binding</keyword>
<gene>
    <name evidence="3" type="primary">dtd</name>
    <name evidence="4" type="ORF">SAMN06297280_3259</name>
</gene>
<keyword evidence="2 3" id="KW-0378">Hydrolase</keyword>
<dbReference type="GO" id="GO:0005737">
    <property type="term" value="C:cytoplasm"/>
    <property type="evidence" value="ECO:0007669"/>
    <property type="project" value="UniProtKB-SubCell"/>
</dbReference>
<evidence type="ECO:0000313" key="5">
    <source>
        <dbReference type="Proteomes" id="UP000219353"/>
    </source>
</evidence>
<evidence type="ECO:0000256" key="1">
    <source>
        <dbReference type="ARBA" id="ARBA00009673"/>
    </source>
</evidence>
<comment type="catalytic activity">
    <reaction evidence="3">
        <text>a D-aminoacyl-tRNA + H2O = a tRNA + a D-alpha-amino acid + H(+)</text>
        <dbReference type="Rhea" id="RHEA:13953"/>
        <dbReference type="Rhea" id="RHEA-COMP:10123"/>
        <dbReference type="Rhea" id="RHEA-COMP:10124"/>
        <dbReference type="ChEBI" id="CHEBI:15377"/>
        <dbReference type="ChEBI" id="CHEBI:15378"/>
        <dbReference type="ChEBI" id="CHEBI:59871"/>
        <dbReference type="ChEBI" id="CHEBI:78442"/>
        <dbReference type="ChEBI" id="CHEBI:79333"/>
        <dbReference type="EC" id="3.1.1.96"/>
    </reaction>
</comment>
<dbReference type="Gene3D" id="3.50.80.10">
    <property type="entry name" value="D-tyrosyl-tRNA(Tyr) deacylase"/>
    <property type="match status" value="1"/>
</dbReference>